<dbReference type="PANTHER" id="PTHR13789">
    <property type="entry name" value="MONOOXYGENASE"/>
    <property type="match status" value="1"/>
</dbReference>
<dbReference type="PRINTS" id="PR00420">
    <property type="entry name" value="RNGMNOXGNASE"/>
</dbReference>
<organism evidence="8 9">
    <name type="scientific">Exilibacterium tricleocarpae</name>
    <dbReference type="NCBI Taxonomy" id="2591008"/>
    <lineage>
        <taxon>Bacteria</taxon>
        <taxon>Pseudomonadati</taxon>
        <taxon>Pseudomonadota</taxon>
        <taxon>Gammaproteobacteria</taxon>
        <taxon>Cellvibrionales</taxon>
        <taxon>Cellvibrionaceae</taxon>
        <taxon>Exilibacterium</taxon>
    </lineage>
</organism>
<dbReference type="Gene3D" id="3.50.50.60">
    <property type="entry name" value="FAD/NAD(P)-binding domain"/>
    <property type="match status" value="1"/>
</dbReference>
<dbReference type="SUPFAM" id="SSF54373">
    <property type="entry name" value="FAD-linked reductases, C-terminal domain"/>
    <property type="match status" value="1"/>
</dbReference>
<keyword evidence="5" id="KW-0503">Monooxygenase</keyword>
<dbReference type="GO" id="GO:0004497">
    <property type="term" value="F:monooxygenase activity"/>
    <property type="evidence" value="ECO:0007669"/>
    <property type="project" value="UniProtKB-KW"/>
</dbReference>
<dbReference type="OrthoDB" id="9782160at2"/>
<evidence type="ECO:0000256" key="5">
    <source>
        <dbReference type="ARBA" id="ARBA00023033"/>
    </source>
</evidence>
<evidence type="ECO:0000256" key="4">
    <source>
        <dbReference type="ARBA" id="ARBA00023002"/>
    </source>
</evidence>
<dbReference type="Proteomes" id="UP000319732">
    <property type="component" value="Unassembled WGS sequence"/>
</dbReference>
<name>A0A545UA29_9GAMM</name>
<dbReference type="Pfam" id="PF01494">
    <property type="entry name" value="FAD_binding_3"/>
    <property type="match status" value="1"/>
</dbReference>
<feature type="compositionally biased region" description="Basic residues" evidence="6">
    <location>
        <begin position="11"/>
        <end position="22"/>
    </location>
</feature>
<dbReference type="InterPro" id="IPR002938">
    <property type="entry name" value="FAD-bd"/>
</dbReference>
<protein>
    <submittedName>
        <fullName evidence="8">FAD-binding protein</fullName>
    </submittedName>
</protein>
<evidence type="ECO:0000313" key="8">
    <source>
        <dbReference type="EMBL" id="TQV86289.1"/>
    </source>
</evidence>
<dbReference type="InterPro" id="IPR036188">
    <property type="entry name" value="FAD/NAD-bd_sf"/>
</dbReference>
<keyword evidence="4" id="KW-0560">Oxidoreductase</keyword>
<sequence length="422" mass="47224">MTNSPPTFQFGRRRRVPVKRARPKGETVVKPEVIVIGAGIAGLTAAACLLKNGYRVRVYEQSDHLSELGAGIQISANAGRVLHHLGLEEQLRQASSAPLTWLTRVFDSGEVINEISLGNHHEDTHGVPYYQLHRRDLHRMLVALVRSFDPGAITLSARAVGFTESDHAVTVEFANGKNASASIVIGADGIKSALRGRIVTKESITYTGNTAWRCVIAAEALPQHFMSHMTTTWVGPGRHMIMYWLDGGKMLNMVAPVERHEWAEESWTLHCPWEELKADFEGWHADVQSVIDACDRDACYRWALNSRAPVDNWRTDRVILIGDAAHPTLPFMAQGAAMAIEDAAVLARALESDEEPAHCLELFQQNRLSRTAKIVVSSQEMSHINHLATAEELRRAYDRRREITRDRDSWLYSYDPLRVALK</sequence>
<keyword evidence="9" id="KW-1185">Reference proteome</keyword>
<comment type="caution">
    <text evidence="8">The sequence shown here is derived from an EMBL/GenBank/DDBJ whole genome shotgun (WGS) entry which is preliminary data.</text>
</comment>
<evidence type="ECO:0000256" key="2">
    <source>
        <dbReference type="ARBA" id="ARBA00022630"/>
    </source>
</evidence>
<dbReference type="EMBL" id="VHSG01000002">
    <property type="protein sequence ID" value="TQV86289.1"/>
    <property type="molecule type" value="Genomic_DNA"/>
</dbReference>
<evidence type="ECO:0000313" key="9">
    <source>
        <dbReference type="Proteomes" id="UP000319732"/>
    </source>
</evidence>
<evidence type="ECO:0000256" key="3">
    <source>
        <dbReference type="ARBA" id="ARBA00022827"/>
    </source>
</evidence>
<dbReference type="GO" id="GO:0071949">
    <property type="term" value="F:FAD binding"/>
    <property type="evidence" value="ECO:0007669"/>
    <property type="project" value="InterPro"/>
</dbReference>
<gene>
    <name evidence="8" type="ORF">FKG94_01700</name>
</gene>
<dbReference type="PANTHER" id="PTHR13789:SF318">
    <property type="entry name" value="GERANYLGERANYL DIPHOSPHATE REDUCTASE"/>
    <property type="match status" value="1"/>
</dbReference>
<proteinExistence type="predicted"/>
<evidence type="ECO:0000256" key="1">
    <source>
        <dbReference type="ARBA" id="ARBA00001974"/>
    </source>
</evidence>
<reference evidence="8 9" key="1">
    <citation type="submission" date="2019-06" db="EMBL/GenBank/DDBJ databases">
        <title>Whole genome sequence for Cellvibrionaceae sp. R142.</title>
        <authorList>
            <person name="Wang G."/>
        </authorList>
    </citation>
    <scope>NUCLEOTIDE SEQUENCE [LARGE SCALE GENOMIC DNA]</scope>
    <source>
        <strain evidence="8 9">R142</strain>
    </source>
</reference>
<accession>A0A545UA29</accession>
<feature type="region of interest" description="Disordered" evidence="6">
    <location>
        <begin position="1"/>
        <end position="22"/>
    </location>
</feature>
<keyword evidence="3" id="KW-0274">FAD</keyword>
<evidence type="ECO:0000259" key="7">
    <source>
        <dbReference type="Pfam" id="PF01494"/>
    </source>
</evidence>
<evidence type="ECO:0000256" key="6">
    <source>
        <dbReference type="SAM" id="MobiDB-lite"/>
    </source>
</evidence>
<feature type="domain" description="FAD-binding" evidence="7">
    <location>
        <begin position="32"/>
        <end position="373"/>
    </location>
</feature>
<keyword evidence="2" id="KW-0285">Flavoprotein</keyword>
<dbReference type="AlphaFoldDB" id="A0A545UA29"/>
<dbReference type="InterPro" id="IPR050493">
    <property type="entry name" value="FAD-dep_Monooxygenase_BioMet"/>
</dbReference>
<dbReference type="SUPFAM" id="SSF51905">
    <property type="entry name" value="FAD/NAD(P)-binding domain"/>
    <property type="match status" value="1"/>
</dbReference>
<comment type="cofactor">
    <cofactor evidence="1">
        <name>FAD</name>
        <dbReference type="ChEBI" id="CHEBI:57692"/>
    </cofactor>
</comment>